<dbReference type="AlphaFoldDB" id="A0A1U7HD32"/>
<proteinExistence type="predicted"/>
<reference evidence="1 2" key="1">
    <citation type="submission" date="2016-11" db="EMBL/GenBank/DDBJ databases">
        <title>Draft Genome Sequences of Nine Cyanobacterial Strains from Diverse Habitats.</title>
        <authorList>
            <person name="Zhu T."/>
            <person name="Hou S."/>
            <person name="Lu X."/>
            <person name="Hess W.R."/>
        </authorList>
    </citation>
    <scope>NUCLEOTIDE SEQUENCE [LARGE SCALE GENOMIC DNA]</scope>
    <source>
        <strain evidence="1 2">5.2 s.c.1</strain>
    </source>
</reference>
<dbReference type="STRING" id="247279.NIES1031_21650"/>
<dbReference type="Proteomes" id="UP000185984">
    <property type="component" value="Unassembled WGS sequence"/>
</dbReference>
<name>A0A1U7HD32_9CHRO</name>
<evidence type="ECO:0000313" key="1">
    <source>
        <dbReference type="EMBL" id="OKH21512.1"/>
    </source>
</evidence>
<organism evidence="1 2">
    <name type="scientific">Chroogloeocystis siderophila 5.2 s.c.1</name>
    <dbReference type="NCBI Taxonomy" id="247279"/>
    <lineage>
        <taxon>Bacteria</taxon>
        <taxon>Bacillati</taxon>
        <taxon>Cyanobacteriota</taxon>
        <taxon>Cyanophyceae</taxon>
        <taxon>Oscillatoriophycideae</taxon>
        <taxon>Chroococcales</taxon>
        <taxon>Chroococcaceae</taxon>
        <taxon>Chroogloeocystis</taxon>
    </lineage>
</organism>
<gene>
    <name evidence="1" type="ORF">NIES1031_21650</name>
</gene>
<accession>A0A1U7HD32</accession>
<sequence>MGIFLFFWIAKDSNYKYKITLPDKTTIFNSKVDIYCCAECMAGVRCNLSLEKSIQASIAILFELSDFFGDVDAERHAVGYHSRHRGDNAPSGVLPVIATGVTQRKERVSRMI</sequence>
<evidence type="ECO:0000313" key="2">
    <source>
        <dbReference type="Proteomes" id="UP000185984"/>
    </source>
</evidence>
<protein>
    <submittedName>
        <fullName evidence="1">Uncharacterized protein</fullName>
    </submittedName>
</protein>
<comment type="caution">
    <text evidence="1">The sequence shown here is derived from an EMBL/GenBank/DDBJ whole genome shotgun (WGS) entry which is preliminary data.</text>
</comment>
<dbReference type="EMBL" id="MRCC01000026">
    <property type="protein sequence ID" value="OKH21512.1"/>
    <property type="molecule type" value="Genomic_DNA"/>
</dbReference>
<keyword evidence="2" id="KW-1185">Reference proteome</keyword>